<dbReference type="Proteomes" id="UP001524318">
    <property type="component" value="Unassembled WGS sequence"/>
</dbReference>
<feature type="transmembrane region" description="Helical" evidence="1">
    <location>
        <begin position="315"/>
        <end position="344"/>
    </location>
</feature>
<dbReference type="SUPFAM" id="SSF53474">
    <property type="entry name" value="alpha/beta-Hydrolases"/>
    <property type="match status" value="1"/>
</dbReference>
<keyword evidence="3" id="KW-1185">Reference proteome</keyword>
<dbReference type="InterPro" id="IPR029058">
    <property type="entry name" value="AB_hydrolase_fold"/>
</dbReference>
<feature type="transmembrane region" description="Helical" evidence="1">
    <location>
        <begin position="496"/>
        <end position="517"/>
    </location>
</feature>
<feature type="transmembrane region" description="Helical" evidence="1">
    <location>
        <begin position="149"/>
        <end position="176"/>
    </location>
</feature>
<reference evidence="2 3" key="1">
    <citation type="submission" date="2022-06" db="EMBL/GenBank/DDBJ databases">
        <title>Pseudarthrobacter sp. strain RMG13 Genome sequencing and assembly.</title>
        <authorList>
            <person name="Kim I."/>
        </authorList>
    </citation>
    <scope>NUCLEOTIDE SEQUENCE [LARGE SCALE GENOMIC DNA]</scope>
    <source>
        <strain evidence="2 3">RMG13</strain>
    </source>
</reference>
<keyword evidence="1" id="KW-0472">Membrane</keyword>
<sequence>MNGKLEEDEAPTTSTFRWFARVAALALTLSTALMVTMLSLDTLVYQCFGQHACRERLWGTSWLDFVAPYDRPGLRLAVGVIPPLAVAAGFYFLASRSRASYEGIEPPIQAEPGTDSIPVPSRLCAAAQKGGLRNADFWSGKRWHEHLSLLHVTIGVSVAAGILGWCMSSLAGAIGYPVDGFVMGARGASAAALLLIILVIFLLAWDEAQERLVRGIFMTSVGVLVVACLAAVMWPGSLGQGPPGVRGVSQPLGTLPGVVLAAELGWVLTLLLLLPLICQQVWAWGSRWKRAMQQEPPGPGRIRRLRHSVRGSIPVFPWAAPVVLHIVALILGNAVLLSVMVLAAKALGRVEYETLSIGTPGQRAVAPEGFGEVSVLWVPKVVMLVAGTLAWSFIALLFAFAVALSVWLRVSSKKNALLVRQDLAAAYAVSRDLGRVSSLAAPGSDKRDAWIYSAFEDSPASPGRGPLAFASRAVRPSRWVRRVALMRQIGQHAHQVVAWFAIVIAAGGVAAVVAFVLTQGWMLQEMQMSWVESGATIGAWLPAIYVLAARVAFRDERARKILMSPFDVGTFFPRSFHPFAPPSYAERAVPELTRRIWWLHDNDGRVVLTAHSQGSVVAAAVLVRQAARREERDKSIGLVTFGCPLGKLYRWAFPALFSDGLMQSLARGGVGMGDIMWRNVHYSTDYIGGPIRARGWAPNLPKDIEVDLVDPPTDKYVFGQRTPSILSHTGYWMDSRFWQRVDIMCEDILRPPSPSGVDPHPTDLATSDDLLVSADGVDAIAPDPATPGPYRGA</sequence>
<evidence type="ECO:0008006" key="4">
    <source>
        <dbReference type="Google" id="ProtNLM"/>
    </source>
</evidence>
<dbReference type="EMBL" id="JANCLV010000006">
    <property type="protein sequence ID" value="MCP9000341.1"/>
    <property type="molecule type" value="Genomic_DNA"/>
</dbReference>
<organism evidence="2 3">
    <name type="scientific">Pseudarthrobacter humi</name>
    <dbReference type="NCBI Taxonomy" id="2952523"/>
    <lineage>
        <taxon>Bacteria</taxon>
        <taxon>Bacillati</taxon>
        <taxon>Actinomycetota</taxon>
        <taxon>Actinomycetes</taxon>
        <taxon>Micrococcales</taxon>
        <taxon>Micrococcaceae</taxon>
        <taxon>Pseudarthrobacter</taxon>
    </lineage>
</organism>
<feature type="transmembrane region" description="Helical" evidence="1">
    <location>
        <begin position="254"/>
        <end position="277"/>
    </location>
</feature>
<comment type="caution">
    <text evidence="2">The sequence shown here is derived from an EMBL/GenBank/DDBJ whole genome shotgun (WGS) entry which is preliminary data.</text>
</comment>
<name>A0ABT1LT46_9MICC</name>
<keyword evidence="1" id="KW-0812">Transmembrane</keyword>
<keyword evidence="1" id="KW-1133">Transmembrane helix</keyword>
<accession>A0ABT1LT46</accession>
<dbReference type="RefSeq" id="WP_254750265.1">
    <property type="nucleotide sequence ID" value="NZ_JANCLV010000006.1"/>
</dbReference>
<feature type="transmembrane region" description="Helical" evidence="1">
    <location>
        <begin position="537"/>
        <end position="553"/>
    </location>
</feature>
<evidence type="ECO:0000313" key="3">
    <source>
        <dbReference type="Proteomes" id="UP001524318"/>
    </source>
</evidence>
<protein>
    <recommendedName>
        <fullName evidence="4">Integral membrane protein</fullName>
    </recommendedName>
</protein>
<feature type="transmembrane region" description="Helical" evidence="1">
    <location>
        <begin position="212"/>
        <end position="234"/>
    </location>
</feature>
<feature type="transmembrane region" description="Helical" evidence="1">
    <location>
        <begin position="73"/>
        <end position="94"/>
    </location>
</feature>
<evidence type="ECO:0000256" key="1">
    <source>
        <dbReference type="SAM" id="Phobius"/>
    </source>
</evidence>
<feature type="transmembrane region" description="Helical" evidence="1">
    <location>
        <begin position="381"/>
        <end position="408"/>
    </location>
</feature>
<feature type="transmembrane region" description="Helical" evidence="1">
    <location>
        <begin position="188"/>
        <end position="205"/>
    </location>
</feature>
<evidence type="ECO:0000313" key="2">
    <source>
        <dbReference type="EMBL" id="MCP9000341.1"/>
    </source>
</evidence>
<gene>
    <name evidence="2" type="ORF">NFC73_11460</name>
</gene>
<feature type="transmembrane region" description="Helical" evidence="1">
    <location>
        <begin position="18"/>
        <end position="40"/>
    </location>
</feature>
<proteinExistence type="predicted"/>